<accession>A0A7N5ZQ34</accession>
<dbReference type="OrthoDB" id="6142414at2759"/>
<evidence type="ECO:0000313" key="4">
    <source>
        <dbReference type="Proteomes" id="UP000265040"/>
    </source>
</evidence>
<evidence type="ECO:0008006" key="5">
    <source>
        <dbReference type="Google" id="ProtNLM"/>
    </source>
</evidence>
<evidence type="ECO:0000256" key="1">
    <source>
        <dbReference type="SAM" id="Coils"/>
    </source>
</evidence>
<organism evidence="3 4">
    <name type="scientific">Anabas testudineus</name>
    <name type="common">Climbing perch</name>
    <name type="synonym">Anthias testudineus</name>
    <dbReference type="NCBI Taxonomy" id="64144"/>
    <lineage>
        <taxon>Eukaryota</taxon>
        <taxon>Metazoa</taxon>
        <taxon>Chordata</taxon>
        <taxon>Craniata</taxon>
        <taxon>Vertebrata</taxon>
        <taxon>Euteleostomi</taxon>
        <taxon>Actinopterygii</taxon>
        <taxon>Neopterygii</taxon>
        <taxon>Teleostei</taxon>
        <taxon>Neoteleostei</taxon>
        <taxon>Acanthomorphata</taxon>
        <taxon>Anabantaria</taxon>
        <taxon>Anabantiformes</taxon>
        <taxon>Anabantoidei</taxon>
        <taxon>Anabantidae</taxon>
        <taxon>Anabas</taxon>
    </lineage>
</organism>
<dbReference type="RefSeq" id="XP_026214558.1">
    <property type="nucleotide sequence ID" value="XM_026358773.1"/>
</dbReference>
<dbReference type="PANTHER" id="PTHR28398:SF1">
    <property type="entry name" value="SYNAPTONEMAL COMPLEX CENTRAL ELEMENT PROTEIN 2"/>
    <property type="match status" value="1"/>
</dbReference>
<dbReference type="AlphaFoldDB" id="A0A7N5ZQ34"/>
<gene>
    <name evidence="3" type="primary">SYCE2</name>
</gene>
<keyword evidence="1" id="KW-0175">Coiled coil</keyword>
<dbReference type="Proteomes" id="UP000265040">
    <property type="component" value="Chromosome 1"/>
</dbReference>
<reference evidence="3" key="3">
    <citation type="submission" date="2025-09" db="UniProtKB">
        <authorList>
            <consortium name="Ensembl"/>
        </authorList>
    </citation>
    <scope>IDENTIFICATION</scope>
</reference>
<dbReference type="FunCoup" id="A0A7N5ZQ34">
    <property type="interactions" value="4"/>
</dbReference>
<dbReference type="GeneTree" id="ENSGT00940000168682"/>
<reference evidence="3" key="2">
    <citation type="submission" date="2025-08" db="UniProtKB">
        <authorList>
            <consortium name="Ensembl"/>
        </authorList>
    </citation>
    <scope>IDENTIFICATION</scope>
</reference>
<evidence type="ECO:0000313" key="3">
    <source>
        <dbReference type="Ensembl" id="ENSATEP00000037065.1"/>
    </source>
</evidence>
<dbReference type="GeneID" id="113161281"/>
<feature type="compositionally biased region" description="Basic and acidic residues" evidence="2">
    <location>
        <begin position="17"/>
        <end position="36"/>
    </location>
</feature>
<keyword evidence="4" id="KW-1185">Reference proteome</keyword>
<protein>
    <recommendedName>
        <fullName evidence="5">Synaptonemal complex central element protein 2</fullName>
    </recommendedName>
</protein>
<dbReference type="InterPro" id="IPR034609">
    <property type="entry name" value="Syce2"/>
</dbReference>
<sequence>MDFFLEDLTSPASPNNGHEDQHLAENTDSGSLREKSSSGSMTELQEQHSSSSIDVISKRAQELVEKINNSRASNQKVMDSFQENLLAKVTETCLLMKEHMYTVYEDNGNEMQVKLQELSEVLESCTKLNNELLEANRALASLREGLAVSQTSESQ</sequence>
<feature type="region of interest" description="Disordered" evidence="2">
    <location>
        <begin position="1"/>
        <end position="54"/>
    </location>
</feature>
<feature type="coiled-coil region" evidence="1">
    <location>
        <begin position="115"/>
        <end position="145"/>
    </location>
</feature>
<dbReference type="InParanoid" id="A0A7N5ZQ34"/>
<proteinExistence type="predicted"/>
<dbReference type="PANTHER" id="PTHR28398">
    <property type="entry name" value="SYNAPTONEMAL COMPLEX CENTRAL ELEMENT PROTEIN 2"/>
    <property type="match status" value="1"/>
</dbReference>
<dbReference type="GO" id="GO:0000801">
    <property type="term" value="C:central element"/>
    <property type="evidence" value="ECO:0007669"/>
    <property type="project" value="InterPro"/>
</dbReference>
<reference evidence="3" key="1">
    <citation type="submission" date="2021-04" db="EMBL/GenBank/DDBJ databases">
        <authorList>
            <consortium name="Wellcome Sanger Institute Data Sharing"/>
        </authorList>
    </citation>
    <scope>NUCLEOTIDE SEQUENCE [LARGE SCALE GENOMIC DNA]</scope>
</reference>
<dbReference type="Ensembl" id="ENSATET00000047388.2">
    <property type="protein sequence ID" value="ENSATEP00000037065.1"/>
    <property type="gene ID" value="ENSATEG00000022000.3"/>
</dbReference>
<name>A0A7N5ZQ34_ANATE</name>
<dbReference type="GO" id="GO:0007130">
    <property type="term" value="P:synaptonemal complex assembly"/>
    <property type="evidence" value="ECO:0007669"/>
    <property type="project" value="InterPro"/>
</dbReference>
<evidence type="ECO:0000256" key="2">
    <source>
        <dbReference type="SAM" id="MobiDB-lite"/>
    </source>
</evidence>
<feature type="compositionally biased region" description="Polar residues" evidence="2">
    <location>
        <begin position="41"/>
        <end position="54"/>
    </location>
</feature>